<sequence>MNWNDLNMFSALPEIVLLAVLVAVLLADLWISDKNRYLTHWLSLAGVAIVALTQLAVWEQGSLSSFSGMYISDGMSRFSKLVLYAMTFGLFVYSKPYNQMRGMFKGEFYTLSLFALLGMSVMISAGHFLTAYIGLELLSLALYAMIAMRRDSARAAEAALKYFVLGALASGLLLYGISMVYGATGSLEFASVLAAAFDGQAGQWMWLLKLGLVFIVVAIAFKLGAVPFHMWVPDVYHGAPTSVTAFVGTAPKVAAVVFAFRILVTGLGPVSQDWAQMLAILAVASLLVGNLAAIMQTNIKRMLAYSTVSHMGFILLAFMAGAVGFAAGLYYAVAYVVMSAVGFGVLMALSNQDFECEEIQDLAGLNQRNAWYAFLMLLAMFSMAGIPPLMGFYAKFAVIKALLSQGHAALAVFAVIMSLIGAFYYLRVVKVMYFDESAHQRPTGGNCAAKILLSVNALLLLLWGIMPQTVIDWCAAALNNTL</sequence>
<name>A0AAW5ALL0_9NEIS</name>
<keyword evidence="5" id="KW-0813">Transport</keyword>
<dbReference type="RefSeq" id="WP_237092323.1">
    <property type="nucleotide sequence ID" value="NZ_JAKKDL010000002.1"/>
</dbReference>
<keyword evidence="8" id="KW-0560">Oxidoreductase</keyword>
<dbReference type="EC" id="7.1.1.-" evidence="5"/>
<evidence type="ECO:0000256" key="6">
    <source>
        <dbReference type="RuleBase" id="RU000320"/>
    </source>
</evidence>
<feature type="transmembrane region" description="Helical" evidence="5">
    <location>
        <begin position="243"/>
        <end position="262"/>
    </location>
</feature>
<feature type="transmembrane region" description="Helical" evidence="5">
    <location>
        <begin position="447"/>
        <end position="466"/>
    </location>
</feature>
<dbReference type="GO" id="GO:0008137">
    <property type="term" value="F:NADH dehydrogenase (ubiquinone) activity"/>
    <property type="evidence" value="ECO:0007669"/>
    <property type="project" value="InterPro"/>
</dbReference>
<feature type="transmembrane region" description="Helical" evidence="5">
    <location>
        <begin position="160"/>
        <end position="184"/>
    </location>
</feature>
<feature type="transmembrane region" description="Helical" evidence="5">
    <location>
        <begin position="129"/>
        <end position="148"/>
    </location>
</feature>
<comment type="similarity">
    <text evidence="5">Belongs to the complex I subunit 2 family.</text>
</comment>
<organism evidence="8 9">
    <name type="scientific">Neisseria lisongii</name>
    <dbReference type="NCBI Taxonomy" id="2912188"/>
    <lineage>
        <taxon>Bacteria</taxon>
        <taxon>Pseudomonadati</taxon>
        <taxon>Pseudomonadota</taxon>
        <taxon>Betaproteobacteria</taxon>
        <taxon>Neisseriales</taxon>
        <taxon>Neisseriaceae</taxon>
        <taxon>Neisseria</taxon>
    </lineage>
</organism>
<dbReference type="Pfam" id="PF00361">
    <property type="entry name" value="Proton_antipo_M"/>
    <property type="match status" value="1"/>
</dbReference>
<feature type="transmembrane region" description="Helical" evidence="5">
    <location>
        <begin position="12"/>
        <end position="31"/>
    </location>
</feature>
<feature type="transmembrane region" description="Helical" evidence="5">
    <location>
        <begin position="406"/>
        <end position="426"/>
    </location>
</feature>
<dbReference type="PANTHER" id="PTHR22773">
    <property type="entry name" value="NADH DEHYDROGENASE"/>
    <property type="match status" value="1"/>
</dbReference>
<evidence type="ECO:0000256" key="3">
    <source>
        <dbReference type="ARBA" id="ARBA00022989"/>
    </source>
</evidence>
<keyword evidence="3 5" id="KW-1133">Transmembrane helix</keyword>
<reference evidence="8" key="1">
    <citation type="submission" date="2022-01" db="EMBL/GenBank/DDBJ databases">
        <title>Neisseria sp. ZJ104.</title>
        <authorList>
            <person name="Yang C."/>
        </authorList>
    </citation>
    <scope>NUCLEOTIDE SEQUENCE</scope>
    <source>
        <strain evidence="8">ZJ104</strain>
    </source>
</reference>
<accession>A0AAW5ALL0</accession>
<evidence type="ECO:0000259" key="7">
    <source>
        <dbReference type="Pfam" id="PF00361"/>
    </source>
</evidence>
<comment type="function">
    <text evidence="5">NDH-1 shuttles electrons from NADH, via FMN and iron-sulfur (Fe-S) centers, to quinones in the respiratory chain. The immediate electron acceptor for the enzyme in this species is believed to be ubiquinone. Couples the redox reaction to proton translocation (for every two electrons transferred, four hydrogen ions are translocated across the cytoplasmic membrane), and thus conserves the redox energy in a proton gradient.</text>
</comment>
<dbReference type="GO" id="GO:0048038">
    <property type="term" value="F:quinone binding"/>
    <property type="evidence" value="ECO:0007669"/>
    <property type="project" value="UniProtKB-KW"/>
</dbReference>
<dbReference type="NCBIfam" id="NF004442">
    <property type="entry name" value="PRK05777.1-5"/>
    <property type="match status" value="1"/>
</dbReference>
<dbReference type="AlphaFoldDB" id="A0AAW5ALL0"/>
<feature type="transmembrane region" description="Helical" evidence="5">
    <location>
        <begin position="302"/>
        <end position="323"/>
    </location>
</feature>
<feature type="transmembrane region" description="Helical" evidence="5">
    <location>
        <begin position="106"/>
        <end position="123"/>
    </location>
</feature>
<feature type="transmembrane region" description="Helical" evidence="5">
    <location>
        <begin position="204"/>
        <end position="231"/>
    </location>
</feature>
<protein>
    <recommendedName>
        <fullName evidence="5">NADH-quinone oxidoreductase subunit N</fullName>
        <ecNumber evidence="5">7.1.1.-</ecNumber>
    </recommendedName>
    <alternativeName>
        <fullName evidence="5">NADH dehydrogenase I subunit N</fullName>
    </alternativeName>
    <alternativeName>
        <fullName evidence="5">NDH-1 subunit N</fullName>
    </alternativeName>
</protein>
<feature type="transmembrane region" description="Helical" evidence="5">
    <location>
        <begin position="370"/>
        <end position="394"/>
    </location>
</feature>
<dbReference type="NCBIfam" id="TIGR01770">
    <property type="entry name" value="NDH_I_N"/>
    <property type="match status" value="1"/>
</dbReference>
<dbReference type="Proteomes" id="UP001201397">
    <property type="component" value="Unassembled WGS sequence"/>
</dbReference>
<keyword evidence="5" id="KW-0874">Quinone</keyword>
<evidence type="ECO:0000256" key="2">
    <source>
        <dbReference type="ARBA" id="ARBA00022692"/>
    </source>
</evidence>
<evidence type="ECO:0000256" key="1">
    <source>
        <dbReference type="ARBA" id="ARBA00004127"/>
    </source>
</evidence>
<dbReference type="GO" id="GO:0005886">
    <property type="term" value="C:plasma membrane"/>
    <property type="evidence" value="ECO:0007669"/>
    <property type="project" value="UniProtKB-SubCell"/>
</dbReference>
<feature type="transmembrane region" description="Helical" evidence="5">
    <location>
        <begin position="78"/>
        <end position="94"/>
    </location>
</feature>
<keyword evidence="5" id="KW-0830">Ubiquinone</keyword>
<comment type="subcellular location">
    <subcellularLocation>
        <location evidence="5">Cell membrane</location>
        <topology evidence="5">Multi-pass membrane protein</topology>
    </subcellularLocation>
    <subcellularLocation>
        <location evidence="1">Endomembrane system</location>
        <topology evidence="1">Multi-pass membrane protein</topology>
    </subcellularLocation>
    <subcellularLocation>
        <location evidence="6">Membrane</location>
        <topology evidence="6">Multi-pass membrane protein</topology>
    </subcellularLocation>
</comment>
<dbReference type="InterPro" id="IPR010096">
    <property type="entry name" value="NADH-Q_OxRdtase_suN/2"/>
</dbReference>
<dbReference type="EMBL" id="JAKKDL010000002">
    <property type="protein sequence ID" value="MCF7528992.1"/>
    <property type="molecule type" value="Genomic_DNA"/>
</dbReference>
<evidence type="ECO:0000313" key="9">
    <source>
        <dbReference type="Proteomes" id="UP001201397"/>
    </source>
</evidence>
<comment type="catalytic activity">
    <reaction evidence="5">
        <text>a quinone + NADH + 5 H(+)(in) = a quinol + NAD(+) + 4 H(+)(out)</text>
        <dbReference type="Rhea" id="RHEA:57888"/>
        <dbReference type="ChEBI" id="CHEBI:15378"/>
        <dbReference type="ChEBI" id="CHEBI:24646"/>
        <dbReference type="ChEBI" id="CHEBI:57540"/>
        <dbReference type="ChEBI" id="CHEBI:57945"/>
        <dbReference type="ChEBI" id="CHEBI:132124"/>
    </reaction>
</comment>
<dbReference type="GO" id="GO:0042773">
    <property type="term" value="P:ATP synthesis coupled electron transport"/>
    <property type="evidence" value="ECO:0007669"/>
    <property type="project" value="InterPro"/>
</dbReference>
<feature type="transmembrane region" description="Helical" evidence="5">
    <location>
        <begin position="329"/>
        <end position="349"/>
    </location>
</feature>
<dbReference type="InterPro" id="IPR001750">
    <property type="entry name" value="ND/Mrp_TM"/>
</dbReference>
<gene>
    <name evidence="5 8" type="primary">nuoN</name>
    <name evidence="8" type="ORF">L4H06_01885</name>
</gene>
<keyword evidence="2 5" id="KW-0812">Transmembrane</keyword>
<evidence type="ECO:0000256" key="4">
    <source>
        <dbReference type="ARBA" id="ARBA00023136"/>
    </source>
</evidence>
<keyword evidence="5" id="KW-0520">NAD</keyword>
<dbReference type="HAMAP" id="MF_00445">
    <property type="entry name" value="NDH1_NuoN_1"/>
    <property type="match status" value="1"/>
</dbReference>
<feature type="transmembrane region" description="Helical" evidence="5">
    <location>
        <begin position="38"/>
        <end position="58"/>
    </location>
</feature>
<keyword evidence="5" id="KW-1003">Cell membrane</keyword>
<dbReference type="GO" id="GO:0012505">
    <property type="term" value="C:endomembrane system"/>
    <property type="evidence" value="ECO:0007669"/>
    <property type="project" value="UniProtKB-SubCell"/>
</dbReference>
<comment type="subunit">
    <text evidence="5">NDH-1 is composed of 14 different subunits. Subunits NuoA, H, J, K, L, M, N constitute the membrane sector of the complex.</text>
</comment>
<comment type="caution">
    <text evidence="8">The sequence shown here is derived from an EMBL/GenBank/DDBJ whole genome shotgun (WGS) entry which is preliminary data.</text>
</comment>
<keyword evidence="5" id="KW-1278">Translocase</keyword>
<feature type="transmembrane region" description="Helical" evidence="5">
    <location>
        <begin position="274"/>
        <end position="295"/>
    </location>
</feature>
<evidence type="ECO:0000256" key="5">
    <source>
        <dbReference type="HAMAP-Rule" id="MF_00445"/>
    </source>
</evidence>
<dbReference type="GO" id="GO:0050136">
    <property type="term" value="F:NADH dehydrogenase (quinone) (non-electrogenic) activity"/>
    <property type="evidence" value="ECO:0007669"/>
    <property type="project" value="UniProtKB-UniRule"/>
</dbReference>
<proteinExistence type="inferred from homology"/>
<evidence type="ECO:0000313" key="8">
    <source>
        <dbReference type="EMBL" id="MCF7528992.1"/>
    </source>
</evidence>
<feature type="domain" description="NADH:quinone oxidoreductase/Mrp antiporter transmembrane" evidence="7">
    <location>
        <begin position="125"/>
        <end position="420"/>
    </location>
</feature>
<keyword evidence="4 5" id="KW-0472">Membrane</keyword>